<name>A0A9Q3HD05_9BASI</name>
<gene>
    <name evidence="7" type="ORF">O181_039542</name>
</gene>
<dbReference type="InterPro" id="IPR013083">
    <property type="entry name" value="Znf_RING/FYVE/PHD"/>
</dbReference>
<dbReference type="GO" id="GO:0016925">
    <property type="term" value="P:protein sumoylation"/>
    <property type="evidence" value="ECO:0007669"/>
    <property type="project" value="TreeGrafter"/>
</dbReference>
<accession>A0A9Q3HD05</accession>
<dbReference type="OrthoDB" id="27975at2759"/>
<feature type="compositionally biased region" description="Polar residues" evidence="5">
    <location>
        <begin position="292"/>
        <end position="315"/>
    </location>
</feature>
<organism evidence="7 8">
    <name type="scientific">Austropuccinia psidii MF-1</name>
    <dbReference type="NCBI Taxonomy" id="1389203"/>
    <lineage>
        <taxon>Eukaryota</taxon>
        <taxon>Fungi</taxon>
        <taxon>Dikarya</taxon>
        <taxon>Basidiomycota</taxon>
        <taxon>Pucciniomycotina</taxon>
        <taxon>Pucciniomycetes</taxon>
        <taxon>Pucciniales</taxon>
        <taxon>Sphaerophragmiaceae</taxon>
        <taxon>Austropuccinia</taxon>
    </lineage>
</organism>
<feature type="domain" description="SP-RING-type" evidence="6">
    <location>
        <begin position="523"/>
        <end position="617"/>
    </location>
</feature>
<evidence type="ECO:0000259" key="6">
    <source>
        <dbReference type="PROSITE" id="PS51044"/>
    </source>
</evidence>
<dbReference type="GO" id="GO:0008270">
    <property type="term" value="F:zinc ion binding"/>
    <property type="evidence" value="ECO:0007669"/>
    <property type="project" value="UniProtKB-KW"/>
</dbReference>
<dbReference type="Proteomes" id="UP000765509">
    <property type="component" value="Unassembled WGS sequence"/>
</dbReference>
<reference evidence="7" key="1">
    <citation type="submission" date="2021-03" db="EMBL/GenBank/DDBJ databases">
        <title>Draft genome sequence of rust myrtle Austropuccinia psidii MF-1, a brazilian biotype.</title>
        <authorList>
            <person name="Quecine M.C."/>
            <person name="Pachon D.M.R."/>
            <person name="Bonatelli M.L."/>
            <person name="Correr F.H."/>
            <person name="Franceschini L.M."/>
            <person name="Leite T.F."/>
            <person name="Margarido G.R.A."/>
            <person name="Almeida C.A."/>
            <person name="Ferrarezi J.A."/>
            <person name="Labate C.A."/>
        </authorList>
    </citation>
    <scope>NUCLEOTIDE SEQUENCE</scope>
    <source>
        <strain evidence="7">MF-1</strain>
    </source>
</reference>
<dbReference type="PROSITE" id="PS51257">
    <property type="entry name" value="PROKAR_LIPOPROTEIN"/>
    <property type="match status" value="1"/>
</dbReference>
<feature type="region of interest" description="Disordered" evidence="5">
    <location>
        <begin position="234"/>
        <end position="315"/>
    </location>
</feature>
<dbReference type="PANTHER" id="PTHR10782">
    <property type="entry name" value="ZINC FINGER MIZ DOMAIN-CONTAINING PROTEIN"/>
    <property type="match status" value="1"/>
</dbReference>
<protein>
    <recommendedName>
        <fullName evidence="6">SP-RING-type domain-containing protein</fullName>
    </recommendedName>
</protein>
<dbReference type="GO" id="GO:0061665">
    <property type="term" value="F:SUMO ligase activity"/>
    <property type="evidence" value="ECO:0007669"/>
    <property type="project" value="TreeGrafter"/>
</dbReference>
<proteinExistence type="predicted"/>
<dbReference type="GO" id="GO:0000785">
    <property type="term" value="C:chromatin"/>
    <property type="evidence" value="ECO:0007669"/>
    <property type="project" value="TreeGrafter"/>
</dbReference>
<keyword evidence="3" id="KW-0862">Zinc</keyword>
<evidence type="ECO:0000256" key="5">
    <source>
        <dbReference type="SAM" id="MobiDB-lite"/>
    </source>
</evidence>
<feature type="region of interest" description="Disordered" evidence="5">
    <location>
        <begin position="162"/>
        <end position="189"/>
    </location>
</feature>
<evidence type="ECO:0000256" key="3">
    <source>
        <dbReference type="ARBA" id="ARBA00022833"/>
    </source>
</evidence>
<dbReference type="PROSITE" id="PS51044">
    <property type="entry name" value="ZF_SP_RING"/>
    <property type="match status" value="1"/>
</dbReference>
<feature type="compositionally biased region" description="Acidic residues" evidence="5">
    <location>
        <begin position="256"/>
        <end position="273"/>
    </location>
</feature>
<keyword evidence="2 4" id="KW-0863">Zinc-finger</keyword>
<evidence type="ECO:0000256" key="1">
    <source>
        <dbReference type="ARBA" id="ARBA00022723"/>
    </source>
</evidence>
<evidence type="ECO:0000313" key="8">
    <source>
        <dbReference type="Proteomes" id="UP000765509"/>
    </source>
</evidence>
<feature type="compositionally biased region" description="Polar residues" evidence="5">
    <location>
        <begin position="234"/>
        <end position="246"/>
    </location>
</feature>
<comment type="caution">
    <text evidence="7">The sequence shown here is derived from an EMBL/GenBank/DDBJ whole genome shotgun (WGS) entry which is preliminary data.</text>
</comment>
<evidence type="ECO:0000313" key="7">
    <source>
        <dbReference type="EMBL" id="MBW0499827.1"/>
    </source>
</evidence>
<keyword evidence="8" id="KW-1185">Reference proteome</keyword>
<feature type="compositionally biased region" description="Polar residues" evidence="5">
    <location>
        <begin position="175"/>
        <end position="189"/>
    </location>
</feature>
<dbReference type="Gene3D" id="3.30.40.10">
    <property type="entry name" value="Zinc/RING finger domain, C3HC4 (zinc finger)"/>
    <property type="match status" value="1"/>
</dbReference>
<dbReference type="EMBL" id="AVOT02015483">
    <property type="protein sequence ID" value="MBW0499827.1"/>
    <property type="molecule type" value="Genomic_DNA"/>
</dbReference>
<sequence>MKSKSVAIPFIFIACLSNVKILSQVEGQLKKHDDFINLSKSFIDAMRNDSLIVIEFLPPLAKFSRHLVDWLDDQKTLENSLSRIQSIIDVLVSIKKSVQRYKSIIQRSTILCTSFLDHEDCLLTYQKYATLIEKCCNEARFKAELFVQNQVKKSKTLNNTIPSINKHLKRKSPQDYPSNKSVKLESHPSTTIQNLDHSNIQFQSVNSSSSDLKPQINLNLTSDDEPYLQANVETNQNKQFHSSTSGIRPLFHESSDCENESEEIDELSETSDDEQMRRSDSLSDEELIRNILISSAPQIPNQNQTDPRSSEQTTLQDIKPDVLTEAHHPESSTNDIPLNLINPENLQGLSFDILDDLWLTHQVIKPPKRFELSQRLHKFDFSLSRLDHLTYRQIIDLTGSIEPDDQKRFQIELAIIIQFSVSNYQLMQSMSHNSLRVRVNKQSINILNTLNYNQSSKLVIRIDPSFLLVGENNLSIKQYNHDEFDATDFGQLSIELVTMLSQGDIIKNALSSPCQDQRRISLYENDQDSVSGRINILDPVTSELMEFPVRGINCQHVQCFDLRTFVQFNQNNEFNNASNNWICPIQTCQKVCKPLDLEIDEWILRNIIKYQESQQSS</sequence>
<keyword evidence="1" id="KW-0479">Metal-binding</keyword>
<dbReference type="PANTHER" id="PTHR10782:SF4">
    <property type="entry name" value="TONALLI, ISOFORM E"/>
    <property type="match status" value="1"/>
</dbReference>
<evidence type="ECO:0000256" key="4">
    <source>
        <dbReference type="PROSITE-ProRule" id="PRU00452"/>
    </source>
</evidence>
<dbReference type="AlphaFoldDB" id="A0A9Q3HD05"/>
<evidence type="ECO:0000256" key="2">
    <source>
        <dbReference type="ARBA" id="ARBA00022771"/>
    </source>
</evidence>
<dbReference type="InterPro" id="IPR004181">
    <property type="entry name" value="Znf_MIZ"/>
</dbReference>
<dbReference type="Pfam" id="PF02891">
    <property type="entry name" value="zf-MIZ"/>
    <property type="match status" value="1"/>
</dbReference>